<dbReference type="SUPFAM" id="SSF53474">
    <property type="entry name" value="alpha/beta-Hydrolases"/>
    <property type="match status" value="1"/>
</dbReference>
<dbReference type="InterPro" id="IPR012223">
    <property type="entry name" value="TEII"/>
</dbReference>
<reference evidence="5 6" key="1">
    <citation type="submission" date="2020-07" db="EMBL/GenBank/DDBJ databases">
        <title>Sequencing the genomes of 1000 actinobacteria strains.</title>
        <authorList>
            <person name="Klenk H.-P."/>
        </authorList>
    </citation>
    <scope>NUCLEOTIDE SEQUENCE [LARGE SCALE GENOMIC DNA]</scope>
    <source>
        <strain evidence="5 6">CXB654</strain>
    </source>
</reference>
<evidence type="ECO:0000256" key="2">
    <source>
        <dbReference type="ARBA" id="ARBA00022801"/>
    </source>
</evidence>
<dbReference type="GO" id="GO:0008610">
    <property type="term" value="P:lipid biosynthetic process"/>
    <property type="evidence" value="ECO:0007669"/>
    <property type="project" value="TreeGrafter"/>
</dbReference>
<dbReference type="RefSeq" id="WP_179643870.1">
    <property type="nucleotide sequence ID" value="NZ_BAAAYY010000016.1"/>
</dbReference>
<dbReference type="SMART" id="SM00824">
    <property type="entry name" value="PKS_TE"/>
    <property type="match status" value="1"/>
</dbReference>
<keyword evidence="6" id="KW-1185">Reference proteome</keyword>
<organism evidence="5 6">
    <name type="scientific">Spinactinospora alkalitolerans</name>
    <dbReference type="NCBI Taxonomy" id="687207"/>
    <lineage>
        <taxon>Bacteria</taxon>
        <taxon>Bacillati</taxon>
        <taxon>Actinomycetota</taxon>
        <taxon>Actinomycetes</taxon>
        <taxon>Streptosporangiales</taxon>
        <taxon>Nocardiopsidaceae</taxon>
        <taxon>Spinactinospora</taxon>
    </lineage>
</organism>
<comment type="similarity">
    <text evidence="1">Belongs to the thioesterase family.</text>
</comment>
<dbReference type="Gene3D" id="3.40.50.1820">
    <property type="entry name" value="alpha/beta hydrolase"/>
    <property type="match status" value="1"/>
</dbReference>
<dbReference type="EMBL" id="JACCCC010000001">
    <property type="protein sequence ID" value="NYE48008.1"/>
    <property type="molecule type" value="Genomic_DNA"/>
</dbReference>
<accession>A0A852TVP9</accession>
<dbReference type="PANTHER" id="PTHR11487:SF0">
    <property type="entry name" value="S-ACYL FATTY ACID SYNTHASE THIOESTERASE, MEDIUM CHAIN"/>
    <property type="match status" value="1"/>
</dbReference>
<keyword evidence="2" id="KW-0378">Hydrolase</keyword>
<evidence type="ECO:0000313" key="5">
    <source>
        <dbReference type="EMBL" id="NYE48008.1"/>
    </source>
</evidence>
<proteinExistence type="inferred from homology"/>
<feature type="domain" description="Thioesterase TesA-like" evidence="4">
    <location>
        <begin position="22"/>
        <end position="248"/>
    </location>
</feature>
<gene>
    <name evidence="5" type="ORF">HDA32_003128</name>
</gene>
<feature type="region of interest" description="Disordered" evidence="3">
    <location>
        <begin position="250"/>
        <end position="276"/>
    </location>
</feature>
<name>A0A852TVP9_9ACTN</name>
<dbReference type="Proteomes" id="UP000589036">
    <property type="component" value="Unassembled WGS sequence"/>
</dbReference>
<protein>
    <submittedName>
        <fullName evidence="5">Surfactin synthase thioesterase subunit</fullName>
    </submittedName>
</protein>
<evidence type="ECO:0000256" key="1">
    <source>
        <dbReference type="ARBA" id="ARBA00007169"/>
    </source>
</evidence>
<dbReference type="InterPro" id="IPR001031">
    <property type="entry name" value="Thioesterase"/>
</dbReference>
<dbReference type="InterPro" id="IPR020802">
    <property type="entry name" value="TesA-like"/>
</dbReference>
<dbReference type="PANTHER" id="PTHR11487">
    <property type="entry name" value="THIOESTERASE"/>
    <property type="match status" value="1"/>
</dbReference>
<feature type="compositionally biased region" description="Basic and acidic residues" evidence="3">
    <location>
        <begin position="253"/>
        <end position="276"/>
    </location>
</feature>
<dbReference type="AlphaFoldDB" id="A0A852TVP9"/>
<dbReference type="Pfam" id="PF00975">
    <property type="entry name" value="Thioesterase"/>
    <property type="match status" value="1"/>
</dbReference>
<evidence type="ECO:0000259" key="4">
    <source>
        <dbReference type="SMART" id="SM00824"/>
    </source>
</evidence>
<evidence type="ECO:0000313" key="6">
    <source>
        <dbReference type="Proteomes" id="UP000589036"/>
    </source>
</evidence>
<dbReference type="GO" id="GO:0016787">
    <property type="term" value="F:hydrolase activity"/>
    <property type="evidence" value="ECO:0007669"/>
    <property type="project" value="UniProtKB-KW"/>
</dbReference>
<dbReference type="InterPro" id="IPR029058">
    <property type="entry name" value="AB_hydrolase_fold"/>
</dbReference>
<comment type="caution">
    <text evidence="5">The sequence shown here is derived from an EMBL/GenBank/DDBJ whole genome shotgun (WGS) entry which is preliminary data.</text>
</comment>
<sequence>MSSNKYLPFRSRSADTASIRLFCFPYAGGGASIYRHWIDGFPPAIDVNPVQLPGRENLFAEPLVADWEELVADLVEGLADSLDRPFVLFGHSMGALLASEIAARLERSAKPPPSLLVLAARSGDPRHSTWSGSASPPHTLDDDKLLRLTVRLGGAPAELFEHEEFHDILLAPLRNDHELCAGYVPSFKKLSTPILALGGRDDSMVPVEGIRSWECRTSAGFHYRMLPGGHFFLHQQMRAIAAEISGHPLLARPRADGDGDGPATDRPDQKQHNRQG</sequence>
<evidence type="ECO:0000256" key="3">
    <source>
        <dbReference type="SAM" id="MobiDB-lite"/>
    </source>
</evidence>